<dbReference type="OrthoDB" id="5868423at2759"/>
<name>A0A0D8YEA4_DICVI</name>
<dbReference type="AlphaFoldDB" id="A0A0D8YEA4"/>
<accession>A0A0D8YEA4</accession>
<feature type="region of interest" description="Disordered" evidence="1">
    <location>
        <begin position="262"/>
        <end position="305"/>
    </location>
</feature>
<feature type="compositionally biased region" description="Low complexity" evidence="1">
    <location>
        <begin position="207"/>
        <end position="222"/>
    </location>
</feature>
<organism evidence="2 3">
    <name type="scientific">Dictyocaulus viviparus</name>
    <name type="common">Bovine lungworm</name>
    <dbReference type="NCBI Taxonomy" id="29172"/>
    <lineage>
        <taxon>Eukaryota</taxon>
        <taxon>Metazoa</taxon>
        <taxon>Ecdysozoa</taxon>
        <taxon>Nematoda</taxon>
        <taxon>Chromadorea</taxon>
        <taxon>Rhabditida</taxon>
        <taxon>Rhabditina</taxon>
        <taxon>Rhabditomorpha</taxon>
        <taxon>Strongyloidea</taxon>
        <taxon>Metastrongylidae</taxon>
        <taxon>Dictyocaulus</taxon>
    </lineage>
</organism>
<evidence type="ECO:0000256" key="1">
    <source>
        <dbReference type="SAM" id="MobiDB-lite"/>
    </source>
</evidence>
<sequence>MLGASSTPALSNFNPFAAEALSQQGVKQSNDDLLDLFNAPTQVAYRPIRSGLYQALETFLLVNANRRGTPLFDRLTMPSTQHHIDATNPFAQYTAPNNSSQAPTNVYPSVGAVVGQSVPSSTGVSEVNSNGFQADFVGAFAARKVGDTNGDIGKSDHNPFLTDIQGTSPPTSMWNSNFNSVSVSSGAPGTEECQCAFHVTEAAPQQTNPTRFSSTNSSTNNSPVPFQIQQQQMPHNVLSSAANTDGSYSDQSHFSVNMVQQANTVQSSEQSPPHESVPSHQQGSFDPFTSQQGQGQPKIGGDIDSALSSLADNLSISGNSQTYFRRPVQWGGPQQHGQPQVSMPLPVTVPPVAHPQLQSYGAQPQYTTPFGQYTPQAYGGHMPQWQMQPPRVYSTPQHSQAAPSNFPIYGGTGMGYGQTNQPHPQPGQDPFGF</sequence>
<keyword evidence="3" id="KW-1185">Reference proteome</keyword>
<feature type="compositionally biased region" description="Polar residues" evidence="1">
    <location>
        <begin position="394"/>
        <end position="403"/>
    </location>
</feature>
<feature type="region of interest" description="Disordered" evidence="1">
    <location>
        <begin position="201"/>
        <end position="225"/>
    </location>
</feature>
<feature type="compositionally biased region" description="Polar residues" evidence="1">
    <location>
        <begin position="262"/>
        <end position="295"/>
    </location>
</feature>
<feature type="region of interest" description="Disordered" evidence="1">
    <location>
        <begin position="382"/>
        <end position="433"/>
    </location>
</feature>
<proteinExistence type="predicted"/>
<reference evidence="2 3" key="1">
    <citation type="submission" date="2013-11" db="EMBL/GenBank/DDBJ databases">
        <title>Draft genome of the bovine lungworm Dictyocaulus viviparus.</title>
        <authorList>
            <person name="Mitreva M."/>
        </authorList>
    </citation>
    <scope>NUCLEOTIDE SEQUENCE [LARGE SCALE GENOMIC DNA]</scope>
    <source>
        <strain evidence="2 3">HannoverDv2000</strain>
    </source>
</reference>
<protein>
    <submittedName>
        <fullName evidence="2">Uncharacterized protein</fullName>
    </submittedName>
</protein>
<dbReference type="Proteomes" id="UP000053766">
    <property type="component" value="Unassembled WGS sequence"/>
</dbReference>
<evidence type="ECO:0000313" key="2">
    <source>
        <dbReference type="EMBL" id="KJH52956.1"/>
    </source>
</evidence>
<dbReference type="EMBL" id="KN716157">
    <property type="protein sequence ID" value="KJH52956.1"/>
    <property type="molecule type" value="Genomic_DNA"/>
</dbReference>
<reference evidence="3" key="2">
    <citation type="journal article" date="2016" name="Sci. Rep.">
        <title>Dictyocaulus viviparus genome, variome and transcriptome elucidate lungworm biology and support future intervention.</title>
        <authorList>
            <person name="McNulty S.N."/>
            <person name="Strube C."/>
            <person name="Rosa B.A."/>
            <person name="Martin J.C."/>
            <person name="Tyagi R."/>
            <person name="Choi Y.J."/>
            <person name="Wang Q."/>
            <person name="Hallsworth Pepin K."/>
            <person name="Zhang X."/>
            <person name="Ozersky P."/>
            <person name="Wilson R.K."/>
            <person name="Sternberg P.W."/>
            <person name="Gasser R.B."/>
            <person name="Mitreva M."/>
        </authorList>
    </citation>
    <scope>NUCLEOTIDE SEQUENCE [LARGE SCALE GENOMIC DNA]</scope>
    <source>
        <strain evidence="3">HannoverDv2000</strain>
    </source>
</reference>
<gene>
    <name evidence="2" type="ORF">DICVIV_00825</name>
</gene>
<evidence type="ECO:0000313" key="3">
    <source>
        <dbReference type="Proteomes" id="UP000053766"/>
    </source>
</evidence>